<sequence>MYFLITMHNPPSFFTTHCQQVSPVLNYVHSLTKTCIENGKVHTFELSSNSHLSSDGDWMVECPRSALEQLRKQDIHPFKTKKEAKDFAVLKQLRSYRYLKV</sequence>
<organism evidence="1 2">
    <name type="scientific">Shewanella psychropiezotolerans</name>
    <dbReference type="NCBI Taxonomy" id="2593655"/>
    <lineage>
        <taxon>Bacteria</taxon>
        <taxon>Pseudomonadati</taxon>
        <taxon>Pseudomonadota</taxon>
        <taxon>Gammaproteobacteria</taxon>
        <taxon>Alteromonadales</taxon>
        <taxon>Shewanellaceae</taxon>
        <taxon>Shewanella</taxon>
    </lineage>
</organism>
<protein>
    <submittedName>
        <fullName evidence="1">Uncharacterized protein</fullName>
    </submittedName>
</protein>
<accession>A0ABX5WY89</accession>
<gene>
    <name evidence="1" type="ORF">FM037_13560</name>
</gene>
<keyword evidence="2" id="KW-1185">Reference proteome</keyword>
<dbReference type="RefSeq" id="WP_144046437.1">
    <property type="nucleotide sequence ID" value="NZ_CP041614.1"/>
</dbReference>
<dbReference type="Proteomes" id="UP000315947">
    <property type="component" value="Chromosome"/>
</dbReference>
<evidence type="ECO:0000313" key="2">
    <source>
        <dbReference type="Proteomes" id="UP000315947"/>
    </source>
</evidence>
<proteinExistence type="predicted"/>
<dbReference type="EMBL" id="CP041614">
    <property type="protein sequence ID" value="QDO84071.1"/>
    <property type="molecule type" value="Genomic_DNA"/>
</dbReference>
<reference evidence="1 2" key="1">
    <citation type="submission" date="2019-07" db="EMBL/GenBank/DDBJ databases">
        <title>Shewanella sp. YLB-06 whole genomic sequence.</title>
        <authorList>
            <person name="Yu L."/>
        </authorList>
    </citation>
    <scope>NUCLEOTIDE SEQUENCE [LARGE SCALE GENOMIC DNA]</scope>
    <source>
        <strain evidence="1 2">YLB-06</strain>
    </source>
</reference>
<name>A0ABX5WY89_9GAMM</name>
<evidence type="ECO:0000313" key="1">
    <source>
        <dbReference type="EMBL" id="QDO84071.1"/>
    </source>
</evidence>